<sequence length="126" mass="13769">MSRLWSDVFQLLTCLFSLPLGPNTEGSSAACRETTKSPIQTASVTGVMAPVGLTTLVRRHLLLPLADAATDWLNVLQLLVDQVFVAPSTEPMESALPSKVGLLAGRWRRPFRFDLVATEQMSPDNM</sequence>
<evidence type="ECO:0000313" key="2">
    <source>
        <dbReference type="EMBL" id="VEL30227.1"/>
    </source>
</evidence>
<feature type="chain" id="PRO_5018634864" description="Secreted protein" evidence="1">
    <location>
        <begin position="27"/>
        <end position="126"/>
    </location>
</feature>
<gene>
    <name evidence="2" type="ORF">PXEA_LOCUS23667</name>
</gene>
<dbReference type="Proteomes" id="UP000784294">
    <property type="component" value="Unassembled WGS sequence"/>
</dbReference>
<accession>A0A3S5AWB0</accession>
<evidence type="ECO:0008006" key="4">
    <source>
        <dbReference type="Google" id="ProtNLM"/>
    </source>
</evidence>
<organism evidence="2 3">
    <name type="scientific">Protopolystoma xenopodis</name>
    <dbReference type="NCBI Taxonomy" id="117903"/>
    <lineage>
        <taxon>Eukaryota</taxon>
        <taxon>Metazoa</taxon>
        <taxon>Spiralia</taxon>
        <taxon>Lophotrochozoa</taxon>
        <taxon>Platyhelminthes</taxon>
        <taxon>Monogenea</taxon>
        <taxon>Polyopisthocotylea</taxon>
        <taxon>Polystomatidea</taxon>
        <taxon>Polystomatidae</taxon>
        <taxon>Protopolystoma</taxon>
    </lineage>
</organism>
<keyword evidence="3" id="KW-1185">Reference proteome</keyword>
<evidence type="ECO:0000313" key="3">
    <source>
        <dbReference type="Proteomes" id="UP000784294"/>
    </source>
</evidence>
<proteinExistence type="predicted"/>
<protein>
    <recommendedName>
        <fullName evidence="4">Secreted protein</fullName>
    </recommendedName>
</protein>
<evidence type="ECO:0000256" key="1">
    <source>
        <dbReference type="SAM" id="SignalP"/>
    </source>
</evidence>
<dbReference type="AlphaFoldDB" id="A0A3S5AWB0"/>
<name>A0A3S5AWB0_9PLAT</name>
<feature type="signal peptide" evidence="1">
    <location>
        <begin position="1"/>
        <end position="26"/>
    </location>
</feature>
<reference evidence="2" key="1">
    <citation type="submission" date="2018-11" db="EMBL/GenBank/DDBJ databases">
        <authorList>
            <consortium name="Pathogen Informatics"/>
        </authorList>
    </citation>
    <scope>NUCLEOTIDE SEQUENCE</scope>
</reference>
<comment type="caution">
    <text evidence="2">The sequence shown here is derived from an EMBL/GenBank/DDBJ whole genome shotgun (WGS) entry which is preliminary data.</text>
</comment>
<keyword evidence="1" id="KW-0732">Signal</keyword>
<dbReference type="EMBL" id="CAAALY010110543">
    <property type="protein sequence ID" value="VEL30227.1"/>
    <property type="molecule type" value="Genomic_DNA"/>
</dbReference>